<dbReference type="VEuPathDB" id="FungiDB:SeMB42_g04328"/>
<dbReference type="PRINTS" id="PR02051">
    <property type="entry name" value="PROTEINF175"/>
</dbReference>
<reference evidence="2 3" key="1">
    <citation type="journal article" date="2019" name="Sci. Rep.">
        <title>Comparative genomics of chytrid fungi reveal insights into the obligate biotrophic and pathogenic lifestyle of Synchytrium endobioticum.</title>
        <authorList>
            <person name="van de Vossenberg B.T.L.H."/>
            <person name="Warris S."/>
            <person name="Nguyen H.D.T."/>
            <person name="van Gent-Pelzer M.P.E."/>
            <person name="Joly D.L."/>
            <person name="van de Geest H.C."/>
            <person name="Bonants P.J.M."/>
            <person name="Smith D.S."/>
            <person name="Levesque C.A."/>
            <person name="van der Lee T.A.J."/>
        </authorList>
    </citation>
    <scope>NUCLEOTIDE SEQUENCE [LARGE SCALE GENOMIC DNA]</scope>
    <source>
        <strain evidence="2 3">MB42</strain>
    </source>
</reference>
<sequence>MCASAVNTATVHIAGAVLAMLQFDMLNEEREIDGFLLGHVETRTVNEISDHARDASQRQETRIIVTGHIPSSSSSWHDAAGPYRLCRNGRPRGHKSGPRLFPIPPKHQTPSITTGGSHIRHSLRERPTEPHGNARTHQLLCILTALPTNPSTLTLDFAFFTKPRSTYVALPTFRRLPLVVGNLVQSATTQYAAFVSTIPLQSPLGTHIETLELGYVEEYVGLYRSALAMLLRAGADLCMSENDLARARLLLGAPERR</sequence>
<dbReference type="AlphaFoldDB" id="A0A507CZ27"/>
<organism evidence="2 3">
    <name type="scientific">Synchytrium endobioticum</name>
    <dbReference type="NCBI Taxonomy" id="286115"/>
    <lineage>
        <taxon>Eukaryota</taxon>
        <taxon>Fungi</taxon>
        <taxon>Fungi incertae sedis</taxon>
        <taxon>Chytridiomycota</taxon>
        <taxon>Chytridiomycota incertae sedis</taxon>
        <taxon>Chytridiomycetes</taxon>
        <taxon>Synchytriales</taxon>
        <taxon>Synchytriaceae</taxon>
        <taxon>Synchytrium</taxon>
    </lineage>
</organism>
<feature type="region of interest" description="Disordered" evidence="1">
    <location>
        <begin position="95"/>
        <end position="132"/>
    </location>
</feature>
<dbReference type="GO" id="GO:0005634">
    <property type="term" value="C:nucleus"/>
    <property type="evidence" value="ECO:0007669"/>
    <property type="project" value="TreeGrafter"/>
</dbReference>
<dbReference type="EMBL" id="QEAN01000172">
    <property type="protein sequence ID" value="TPX44432.1"/>
    <property type="molecule type" value="Genomic_DNA"/>
</dbReference>
<protein>
    <submittedName>
        <fullName evidence="2">Uncharacterized protein</fullName>
    </submittedName>
</protein>
<evidence type="ECO:0000256" key="1">
    <source>
        <dbReference type="SAM" id="MobiDB-lite"/>
    </source>
</evidence>
<gene>
    <name evidence="2" type="ORF">SeMB42_g04328</name>
</gene>
<dbReference type="InterPro" id="IPR023238">
    <property type="entry name" value="FAM175"/>
</dbReference>
<comment type="caution">
    <text evidence="2">The sequence shown here is derived from an EMBL/GenBank/DDBJ whole genome shotgun (WGS) entry which is preliminary data.</text>
</comment>
<accession>A0A507CZ27</accession>
<proteinExistence type="predicted"/>
<keyword evidence="3" id="KW-1185">Reference proteome</keyword>
<dbReference type="GO" id="GO:0031593">
    <property type="term" value="F:polyubiquitin modification-dependent protein binding"/>
    <property type="evidence" value="ECO:0007669"/>
    <property type="project" value="TreeGrafter"/>
</dbReference>
<dbReference type="PANTHER" id="PTHR31728">
    <property type="entry name" value="ABRAXAS FAMILY MEMBER"/>
    <property type="match status" value="1"/>
</dbReference>
<dbReference type="Proteomes" id="UP000317494">
    <property type="component" value="Unassembled WGS sequence"/>
</dbReference>
<dbReference type="PANTHER" id="PTHR31728:SF5">
    <property type="entry name" value="OS07G0540200 PROTEIN"/>
    <property type="match status" value="1"/>
</dbReference>
<evidence type="ECO:0000313" key="2">
    <source>
        <dbReference type="EMBL" id="TPX44432.1"/>
    </source>
</evidence>
<name>A0A507CZ27_9FUNG</name>
<evidence type="ECO:0000313" key="3">
    <source>
        <dbReference type="Proteomes" id="UP000317494"/>
    </source>
</evidence>